<protein>
    <submittedName>
        <fullName evidence="1">Uncharacterized protein</fullName>
    </submittedName>
</protein>
<evidence type="ECO:0000313" key="2">
    <source>
        <dbReference type="Proteomes" id="UP001341281"/>
    </source>
</evidence>
<sequence length="67" mass="7587">MARGLVVAIRVGAEVRVQVQPSMYAIRKNQYSCHFFRRVFFTVASANLLVATGTLQSAQIHDKKDYQ</sequence>
<reference evidence="1 2" key="1">
    <citation type="submission" date="2024-02" db="EMBL/GenBank/DDBJ databases">
        <title>High-quality chromosome-scale genome assembly of Pensacola bahiagrass (Paspalum notatum Flugge var. saurae).</title>
        <authorList>
            <person name="Vega J.M."/>
            <person name="Podio M."/>
            <person name="Orjuela J."/>
            <person name="Siena L.A."/>
            <person name="Pessino S.C."/>
            <person name="Combes M.C."/>
            <person name="Mariac C."/>
            <person name="Albertini E."/>
            <person name="Pupilli F."/>
            <person name="Ortiz J.P.A."/>
            <person name="Leblanc O."/>
        </authorList>
    </citation>
    <scope>NUCLEOTIDE SEQUENCE [LARGE SCALE GENOMIC DNA]</scope>
    <source>
        <strain evidence="1">R1</strain>
        <tissue evidence="1">Leaf</tissue>
    </source>
</reference>
<dbReference type="EMBL" id="CP144750">
    <property type="protein sequence ID" value="WVZ78959.1"/>
    <property type="molecule type" value="Genomic_DNA"/>
</dbReference>
<dbReference type="AlphaFoldDB" id="A0AAQ3WYE6"/>
<proteinExistence type="predicted"/>
<organism evidence="1 2">
    <name type="scientific">Paspalum notatum var. saurae</name>
    <dbReference type="NCBI Taxonomy" id="547442"/>
    <lineage>
        <taxon>Eukaryota</taxon>
        <taxon>Viridiplantae</taxon>
        <taxon>Streptophyta</taxon>
        <taxon>Embryophyta</taxon>
        <taxon>Tracheophyta</taxon>
        <taxon>Spermatophyta</taxon>
        <taxon>Magnoliopsida</taxon>
        <taxon>Liliopsida</taxon>
        <taxon>Poales</taxon>
        <taxon>Poaceae</taxon>
        <taxon>PACMAD clade</taxon>
        <taxon>Panicoideae</taxon>
        <taxon>Andropogonodae</taxon>
        <taxon>Paspaleae</taxon>
        <taxon>Paspalinae</taxon>
        <taxon>Paspalum</taxon>
    </lineage>
</organism>
<dbReference type="Proteomes" id="UP001341281">
    <property type="component" value="Chromosome 06"/>
</dbReference>
<keyword evidence="2" id="KW-1185">Reference proteome</keyword>
<gene>
    <name evidence="1" type="ORF">U9M48_026594</name>
</gene>
<dbReference type="EMBL" id="CP144750">
    <property type="protein sequence ID" value="WVZ78957.1"/>
    <property type="molecule type" value="Genomic_DNA"/>
</dbReference>
<feature type="non-terminal residue" evidence="1">
    <location>
        <position position="1"/>
    </location>
</feature>
<name>A0AAQ3WYE6_PASNO</name>
<evidence type="ECO:0000313" key="1">
    <source>
        <dbReference type="EMBL" id="WVZ78957.1"/>
    </source>
</evidence>
<accession>A0AAQ3WYE6</accession>